<name>L7FCR9_STRT8</name>
<organism evidence="1 2">
    <name type="scientific">Streptomyces turgidiscabies (strain Car8)</name>
    <dbReference type="NCBI Taxonomy" id="698760"/>
    <lineage>
        <taxon>Bacteria</taxon>
        <taxon>Bacillati</taxon>
        <taxon>Actinomycetota</taxon>
        <taxon>Actinomycetes</taxon>
        <taxon>Kitasatosporales</taxon>
        <taxon>Streptomycetaceae</taxon>
        <taxon>Streptomyces</taxon>
    </lineage>
</organism>
<comment type="caution">
    <text evidence="1">The sequence shown here is derived from an EMBL/GenBank/DDBJ whole genome shotgun (WGS) entry which is preliminary data.</text>
</comment>
<evidence type="ECO:0000313" key="1">
    <source>
        <dbReference type="EMBL" id="ELP68939.1"/>
    </source>
</evidence>
<keyword evidence="2" id="KW-1185">Reference proteome</keyword>
<protein>
    <submittedName>
        <fullName evidence="1">Uncharacterized protein</fullName>
    </submittedName>
</protein>
<gene>
    <name evidence="1" type="ORF">STRTUCAR8_05808</name>
</gene>
<accession>L7FCR9</accession>
<dbReference type="EMBL" id="AEJB01000189">
    <property type="protein sequence ID" value="ELP68939.1"/>
    <property type="molecule type" value="Genomic_DNA"/>
</dbReference>
<dbReference type="Proteomes" id="UP000010931">
    <property type="component" value="Unassembled WGS sequence"/>
</dbReference>
<dbReference type="AlphaFoldDB" id="L7FCR9"/>
<reference evidence="1 2" key="1">
    <citation type="journal article" date="2011" name="Plasmid">
        <title>Streptomyces turgidiscabies Car8 contains a modular pathogenicity island that shares virulence genes with other actinobacterial plant pathogens.</title>
        <authorList>
            <person name="Huguet-Tapia J.C."/>
            <person name="Badger J.H."/>
            <person name="Loria R."/>
            <person name="Pettis G.S."/>
        </authorList>
    </citation>
    <scope>NUCLEOTIDE SEQUENCE [LARGE SCALE GENOMIC DNA]</scope>
    <source>
        <strain evidence="1 2">Car8</strain>
    </source>
</reference>
<evidence type="ECO:0000313" key="2">
    <source>
        <dbReference type="Proteomes" id="UP000010931"/>
    </source>
</evidence>
<proteinExistence type="predicted"/>
<sequence>MRAAARALYALPHGVPGRRPVARTAGRARAAAAQARLRSALAPTLTPAPASASSPAAGARHLLDAVLSAVPAARHAALFATLAVHARNLGDRAGQHQFHRR</sequence>